<organism evidence="1">
    <name type="scientific">hydrothermal vent metagenome</name>
    <dbReference type="NCBI Taxonomy" id="652676"/>
    <lineage>
        <taxon>unclassified sequences</taxon>
        <taxon>metagenomes</taxon>
        <taxon>ecological metagenomes</taxon>
    </lineage>
</organism>
<dbReference type="PANTHER" id="PTHR33383">
    <property type="entry name" value="MEMBRANE PROTEIN INSERTION EFFICIENCY FACTOR-RELATED"/>
    <property type="match status" value="1"/>
</dbReference>
<evidence type="ECO:0000313" key="1">
    <source>
        <dbReference type="EMBL" id="VAX42545.1"/>
    </source>
</evidence>
<dbReference type="PANTHER" id="PTHR33383:SF1">
    <property type="entry name" value="MEMBRANE PROTEIN INSERTION EFFICIENCY FACTOR-RELATED"/>
    <property type="match status" value="1"/>
</dbReference>
<dbReference type="NCBIfam" id="TIGR00278">
    <property type="entry name" value="membrane protein insertion efficiency factor YidD"/>
    <property type="match status" value="1"/>
</dbReference>
<accession>A0A3B1E780</accession>
<dbReference type="AlphaFoldDB" id="A0A3B1E780"/>
<sequence>GALARLLSAPFVALIYAYRVLLSPLMGGHCRFHPSCSQYALDAYREHNPIRASWLTLRRVLRCHPFGGSGYDPIPPGRSESSDS</sequence>
<proteinExistence type="inferred from homology"/>
<dbReference type="HAMAP" id="MF_00386">
    <property type="entry name" value="UPF0161_YidD"/>
    <property type="match status" value="1"/>
</dbReference>
<gene>
    <name evidence="1" type="ORF">MNBD_PLANCTO03-1563</name>
</gene>
<dbReference type="Pfam" id="PF01809">
    <property type="entry name" value="YidD"/>
    <property type="match status" value="1"/>
</dbReference>
<dbReference type="InterPro" id="IPR002696">
    <property type="entry name" value="Membr_insert_effic_factor_YidD"/>
</dbReference>
<reference evidence="1" key="1">
    <citation type="submission" date="2018-06" db="EMBL/GenBank/DDBJ databases">
        <authorList>
            <person name="Zhirakovskaya E."/>
        </authorList>
    </citation>
    <scope>NUCLEOTIDE SEQUENCE</scope>
</reference>
<feature type="non-terminal residue" evidence="1">
    <location>
        <position position="1"/>
    </location>
</feature>
<dbReference type="SMART" id="SM01234">
    <property type="entry name" value="Haemolytic"/>
    <property type="match status" value="1"/>
</dbReference>
<name>A0A3B1E780_9ZZZZ</name>
<protein>
    <submittedName>
        <fullName evidence="1">Membrane protein insertion efficiency factor YidD</fullName>
    </submittedName>
</protein>
<dbReference type="EMBL" id="UOGK01000713">
    <property type="protein sequence ID" value="VAX42545.1"/>
    <property type="molecule type" value="Genomic_DNA"/>
</dbReference>